<dbReference type="Pfam" id="PF05170">
    <property type="entry name" value="AsmA"/>
    <property type="match status" value="1"/>
</dbReference>
<gene>
    <name evidence="4" type="ORF">HNQ68_002452</name>
</gene>
<feature type="transmembrane region" description="Helical" evidence="2">
    <location>
        <begin position="12"/>
        <end position="35"/>
    </location>
</feature>
<dbReference type="InterPro" id="IPR017023">
    <property type="entry name" value="UCP034039"/>
</dbReference>
<protein>
    <submittedName>
        <fullName evidence="4">Uncharacterized protein involved in outer membrane biogenesis</fullName>
    </submittedName>
</protein>
<dbReference type="RefSeq" id="WP_151159875.1">
    <property type="nucleotide sequence ID" value="NZ_JACHIL010000004.1"/>
</dbReference>
<evidence type="ECO:0000259" key="3">
    <source>
        <dbReference type="Pfam" id="PF05170"/>
    </source>
</evidence>
<dbReference type="PANTHER" id="PTHR30441">
    <property type="entry name" value="DUF748 DOMAIN-CONTAINING PROTEIN"/>
    <property type="match status" value="1"/>
</dbReference>
<evidence type="ECO:0000256" key="1">
    <source>
        <dbReference type="SAM" id="MobiDB-lite"/>
    </source>
</evidence>
<feature type="domain" description="AsmA" evidence="3">
    <location>
        <begin position="13"/>
        <end position="281"/>
    </location>
</feature>
<dbReference type="GO" id="GO:0090313">
    <property type="term" value="P:regulation of protein targeting to membrane"/>
    <property type="evidence" value="ECO:0007669"/>
    <property type="project" value="TreeGrafter"/>
</dbReference>
<keyword evidence="2" id="KW-1133">Transmembrane helix</keyword>
<proteinExistence type="predicted"/>
<evidence type="ECO:0000313" key="5">
    <source>
        <dbReference type="Proteomes" id="UP000531231"/>
    </source>
</evidence>
<keyword evidence="2" id="KW-0812">Transmembrane</keyword>
<feature type="compositionally biased region" description="Basic and acidic residues" evidence="1">
    <location>
        <begin position="663"/>
        <end position="682"/>
    </location>
</feature>
<organism evidence="4 5">
    <name type="scientific">Pseudochrobactrum saccharolyticum</name>
    <dbReference type="NCBI Taxonomy" id="354352"/>
    <lineage>
        <taxon>Bacteria</taxon>
        <taxon>Pseudomonadati</taxon>
        <taxon>Pseudomonadota</taxon>
        <taxon>Alphaproteobacteria</taxon>
        <taxon>Hyphomicrobiales</taxon>
        <taxon>Brucellaceae</taxon>
        <taxon>Pseudochrobactrum</taxon>
    </lineage>
</organism>
<comment type="caution">
    <text evidence="4">The sequence shown here is derived from an EMBL/GenBank/DDBJ whole genome shotgun (WGS) entry which is preliminary data.</text>
</comment>
<dbReference type="InterPro" id="IPR052894">
    <property type="entry name" value="AsmA-related"/>
</dbReference>
<keyword evidence="5" id="KW-1185">Reference proteome</keyword>
<dbReference type="PIRSF" id="PIRSF034039">
    <property type="entry name" value="UCP034039"/>
    <property type="match status" value="1"/>
</dbReference>
<sequence>MAVLSRSETLGRLFVAIGGLLVLVLTLALVVPPFIDWTGYRDRFELEASRILGRPVHVNGTAKARLFPFPSVTFSDVRVEGKNGQSALTMDQFSMDAELMPFLRGEILIFDMRMEKPHLFAGLDKQGQLNWVLPENSDLAGSRIKLEKLTLRDGQITLQDEVRGRRQELQSINATLSADSLMGPWRINGTLQADGQVFNVDINTAEKKRDNPLRLRIGLRPSDLPLTLDTEGDVTVADGKPVYKGQFSFLTLSDEERKKQGITSAVTLDKLRLTGKFEAQNSGFNIEEFRMEQGDADAPYVINGKAQLDLAENPHFMISADGQQVYLDGMKPDVSLKDETVAPTQPVMSFRQKIDFLQTLLERVPVPDIPGNIDLRLPAIVASGTTIRSVIIRAEPDKDSWNISQLQADLPGRTQIEAKGKLQLGANFGFDGSFLLASRQPAGFASWLSGDSGKALAGQVPAAGFSGKINLNKDAQRVDDLEIVLGETVLQGSFERSGGESRAASSVLNIQGKALDAGTMQLLSGMFLREGDLSALAGENLTVNLKAGPVKFAGLEAEQLDTAFRLSNGKLDFDKLLVSGLEGATVSATGSLRPFDNSVNASLDATILADDLSPVLRQLDAAFPREPLISALSARANAYPDLFSGTKLDLLVNAVNLFGDGAHAQKTDDAGTEKTETKDTKARGSRVKAGSNPADGAKSDIAEFSFSLNGQSGALILSVAGSSKGTLAGSEPMQLSLTANAKAASGEAALALLGLPVVPLGLMGEAEINLQAQGAPVAGMKTALEISGDDGNARLDGVITLTGDELTASGKAVLKSDDLEPFLATAGYALPFGRGFGSGLPVDIVSDFQFGKNIVRLPNLQGKLDNETVSARLDGSLSDQSVAQLRGEIKLERFDLAALFAAMSGLSVADITGADGRSWSETGFGNRTNLPLGMDLKVSAAQAALTDAATFSDFSARIIKNDQQLQLSDIGGEWAKGKLSGKLELNNANGTLLTNGDLRLSGGDMQVLYQPENMQPPVSGASDIKLGFTGSGKSMADLVHSLAGEGAVTVEQPVIAGFNLTALPDLLRRSDELSDTALSQVEPKQAEAERGKLSKSLTQDGQISTARIQAPLSLAGGIIRAPSVKAENERAIVQADLQFDLNRFLWGGSGRLDLVLPQHERNDVTPQLQFTVSGGWQQPQLQFDYQPMVQFLTQRGLLREQQRVEAAQALIIEKQRLKREADYYTAKAEARKRERIEAEEALRRRAEEAAGAGTTLPQETPQQPNTAPDFKPSLDEFLQTLPETQLQ</sequence>
<feature type="region of interest" description="Disordered" evidence="1">
    <location>
        <begin position="663"/>
        <end position="694"/>
    </location>
</feature>
<feature type="region of interest" description="Disordered" evidence="1">
    <location>
        <begin position="1244"/>
        <end position="1287"/>
    </location>
</feature>
<dbReference type="PANTHER" id="PTHR30441:SF4">
    <property type="entry name" value="PROTEIN ASMA"/>
    <property type="match status" value="1"/>
</dbReference>
<dbReference type="InterPro" id="IPR007844">
    <property type="entry name" value="AsmA"/>
</dbReference>
<dbReference type="Proteomes" id="UP000531231">
    <property type="component" value="Unassembled WGS sequence"/>
</dbReference>
<name>A0A7W8EQX5_9HYPH</name>
<keyword evidence="2" id="KW-0472">Membrane</keyword>
<feature type="compositionally biased region" description="Polar residues" evidence="1">
    <location>
        <begin position="1255"/>
        <end position="1266"/>
    </location>
</feature>
<dbReference type="GO" id="GO:0005886">
    <property type="term" value="C:plasma membrane"/>
    <property type="evidence" value="ECO:0007669"/>
    <property type="project" value="TreeGrafter"/>
</dbReference>
<reference evidence="4 5" key="1">
    <citation type="submission" date="2020-08" db="EMBL/GenBank/DDBJ databases">
        <title>Genomic Encyclopedia of Type Strains, Phase IV (KMG-IV): sequencing the most valuable type-strain genomes for metagenomic binning, comparative biology and taxonomic classification.</title>
        <authorList>
            <person name="Goeker M."/>
        </authorList>
    </citation>
    <scope>NUCLEOTIDE SEQUENCE [LARGE SCALE GENOMIC DNA]</scope>
    <source>
        <strain evidence="4 5">DSM 25620</strain>
    </source>
</reference>
<feature type="region of interest" description="Disordered" evidence="1">
    <location>
        <begin position="1077"/>
        <end position="1097"/>
    </location>
</feature>
<dbReference type="EMBL" id="JACHIL010000004">
    <property type="protein sequence ID" value="MBB5091907.1"/>
    <property type="molecule type" value="Genomic_DNA"/>
</dbReference>
<accession>A0A7W8EQX5</accession>
<evidence type="ECO:0000256" key="2">
    <source>
        <dbReference type="SAM" id="Phobius"/>
    </source>
</evidence>
<evidence type="ECO:0000313" key="4">
    <source>
        <dbReference type="EMBL" id="MBB5091907.1"/>
    </source>
</evidence>